<dbReference type="GO" id="GO:0035803">
    <property type="term" value="P:egg coat formation"/>
    <property type="evidence" value="ECO:0007669"/>
    <property type="project" value="TreeGrafter"/>
</dbReference>
<dbReference type="GO" id="GO:2000344">
    <property type="term" value="P:positive regulation of acrosome reaction"/>
    <property type="evidence" value="ECO:0007669"/>
    <property type="project" value="TreeGrafter"/>
</dbReference>
<organism evidence="18 19">
    <name type="scientific">Callipepla squamata</name>
    <name type="common">Scaled quail</name>
    <dbReference type="NCBI Taxonomy" id="9009"/>
    <lineage>
        <taxon>Eukaryota</taxon>
        <taxon>Metazoa</taxon>
        <taxon>Chordata</taxon>
        <taxon>Craniata</taxon>
        <taxon>Vertebrata</taxon>
        <taxon>Euteleostomi</taxon>
        <taxon>Archelosauria</taxon>
        <taxon>Archosauria</taxon>
        <taxon>Dinosauria</taxon>
        <taxon>Saurischia</taxon>
        <taxon>Theropoda</taxon>
        <taxon>Coelurosauria</taxon>
        <taxon>Aves</taxon>
        <taxon>Neognathae</taxon>
        <taxon>Galloanserae</taxon>
        <taxon>Galliformes</taxon>
        <taxon>Odontophoridae</taxon>
        <taxon>Callipepla</taxon>
    </lineage>
</organism>
<dbReference type="Pfam" id="PF00100">
    <property type="entry name" value="Zona_pellucida"/>
    <property type="match status" value="2"/>
</dbReference>
<sequence>MGVAYSSWGFLRGETELWGAQSLGQPHTFSQPSPWAWVDVSQLQAASPLHPVSVQCQEAQVVVTVHRDLFGTGRLVRAADLSLGTAACPATAQNAAENVVTFVAGLHECGSTLRVTPEALIYSTSLNYSPARAGNPIIIRTSPAVVPIECHYPRRKNVSSHAVQPTWAPFRSTLSSEQKLLFSLRLMSDDWSTERASAVFQLGDVLRVQAGVSTGSHAPLRLFVDSCVATSSPHRGSSPQYAFIDFNGCMVDGRLDDATSTFISPRPRLDVLQFAVDTFKFAGDSSSLLYITCHLKVSLASQAPDPQHKACSFHKPSGLSHPVAVQCQEAQLVVTVHRDLFGTGRLINAADLTLGPAACKHSSLNAAHNTVTFAAGLHECGSVVQVTPDALIYRTLINYDPSPASNPVIIRTNPAVIPIECHYPRRENVSSNAIRPTWSPFNSALSAEERLVFSLRLMSDDWSTERPFTGFQLGDILNIQAEVSTESHVPLRLFVDSCVAALSPDGDSSPHYAIIDFNGCLVDGRVDDTSSAFIAPRPREDVLRFRIDVFRFAGDTRNLIYITCHLKVTPADQGPDPQNKACSFNKARNTWVPVEGSRDICSCCETGNCEPPALSRRLNPMERWHSRRFRRDAGKEVAADVVIGPVLLSADPGAVGQQQEGGDGAAVTVSGVGTGLVCVAVAVALAGVGVASSVKLKLICAQVLRELLGEAIDYEKILKLTSDAKLESGDVKAAIAVLDFILSSAAKHNVDGESLSSELQQLGLPKEHATGLCRSYEEKQSSLQDSLRAGSLRLSRLGAVSWRVDYTLSSSELQDVGEPLVHLLLRVQRGERGEPEAVPMAVSAEKFRVLLAELKQAQALMKTLL</sequence>
<comment type="caution">
    <text evidence="18">The sequence shown here is derived from an EMBL/GenBank/DDBJ whole genome shotgun (WGS) entry which is preliminary data.</text>
</comment>
<protein>
    <recommendedName>
        <fullName evidence="4">Zona pellucida sperm-binding protein 3</fullName>
    </recommendedName>
    <alternativeName>
        <fullName evidence="15">Zona pellucida glycoprotein 3</fullName>
    </alternativeName>
</protein>
<evidence type="ECO:0000256" key="2">
    <source>
        <dbReference type="ARBA" id="ARBA00004498"/>
    </source>
</evidence>
<evidence type="ECO:0000256" key="5">
    <source>
        <dbReference type="ARBA" id="ARBA00022475"/>
    </source>
</evidence>
<evidence type="ECO:0000256" key="13">
    <source>
        <dbReference type="ARBA" id="ARBA00023157"/>
    </source>
</evidence>
<keyword evidence="12" id="KW-0472">Membrane</keyword>
<dbReference type="CDD" id="cd04752">
    <property type="entry name" value="Commd4"/>
    <property type="match status" value="1"/>
</dbReference>
<dbReference type="Gene3D" id="2.60.40.3210">
    <property type="entry name" value="Zona pellucida, ZP-N domain"/>
    <property type="match status" value="2"/>
</dbReference>
<reference evidence="18 19" key="1">
    <citation type="submission" date="2016-07" db="EMBL/GenBank/DDBJ databases">
        <title>Disparate Historic Effective Population Sizes Predicted by Modern Levels of Genome Diversity for the Scaled Quail (Callipepla squamata) and the Northern Bobwhite (Colinus virginianus): Inferences from First and Second Generation Draft Genome Assemblies for Sympatric New World Quail.</title>
        <authorList>
            <person name="Oldeschulte D.L."/>
            <person name="Halley Y.A."/>
            <person name="Bhattarai E.K."/>
            <person name="Brashear W.A."/>
            <person name="Hill J."/>
            <person name="Metz R.P."/>
            <person name="Johnson C.D."/>
            <person name="Rollins D."/>
            <person name="Peterson M.J."/>
            <person name="Bickhart D.M."/>
            <person name="Decker J.E."/>
            <person name="Seabury C.M."/>
        </authorList>
    </citation>
    <scope>NUCLEOTIDE SEQUENCE [LARGE SCALE GENOMIC DNA]</scope>
    <source>
        <strain evidence="18 19">Texas</strain>
        <tissue evidence="18">Leg muscle</tissue>
    </source>
</reference>
<evidence type="ECO:0000256" key="3">
    <source>
        <dbReference type="ARBA" id="ARBA00006735"/>
    </source>
</evidence>
<dbReference type="STRING" id="9009.A0A226NDQ8"/>
<dbReference type="Pfam" id="PF21672">
    <property type="entry name" value="COMM_HN"/>
    <property type="match status" value="1"/>
</dbReference>
<dbReference type="Gene3D" id="2.60.40.4100">
    <property type="entry name" value="Zona pellucida, ZP-C domain"/>
    <property type="match status" value="2"/>
</dbReference>
<dbReference type="InterPro" id="IPR001507">
    <property type="entry name" value="ZP_dom"/>
</dbReference>
<evidence type="ECO:0000259" key="16">
    <source>
        <dbReference type="PROSITE" id="PS51034"/>
    </source>
</evidence>
<evidence type="ECO:0000256" key="8">
    <source>
        <dbReference type="ARBA" id="ARBA00022685"/>
    </source>
</evidence>
<evidence type="ECO:0000256" key="4">
    <source>
        <dbReference type="ARBA" id="ARBA00017980"/>
    </source>
</evidence>
<keyword evidence="14" id="KW-0325">Glycoprotein</keyword>
<keyword evidence="7" id="KW-0272">Extracellular matrix</keyword>
<keyword evidence="6" id="KW-0964">Secreted</keyword>
<dbReference type="Proteomes" id="UP000198323">
    <property type="component" value="Unassembled WGS sequence"/>
</dbReference>
<dbReference type="GO" id="GO:0032190">
    <property type="term" value="F:acrosin binding"/>
    <property type="evidence" value="ECO:0007669"/>
    <property type="project" value="TreeGrafter"/>
</dbReference>
<keyword evidence="5" id="KW-1003">Cell membrane</keyword>
<dbReference type="InterPro" id="IPR042235">
    <property type="entry name" value="ZP-C_dom"/>
</dbReference>
<keyword evidence="10" id="KW-0732">Signal</keyword>
<evidence type="ECO:0000313" key="19">
    <source>
        <dbReference type="Proteomes" id="UP000198323"/>
    </source>
</evidence>
<dbReference type="FunFam" id="2.60.40.3210:FF:000001">
    <property type="entry name" value="Zona pellucida sperm-binding protein 3"/>
    <property type="match status" value="2"/>
</dbReference>
<comment type="similarity">
    <text evidence="3">Belongs to the ZP domain family. ZPC subfamily.</text>
</comment>
<keyword evidence="13" id="KW-1015">Disulfide bond</keyword>
<dbReference type="PANTHER" id="PTHR11576">
    <property type="entry name" value="ZONA PELLUCIDA SPERM-BINDING PROTEIN 3"/>
    <property type="match status" value="1"/>
</dbReference>
<keyword evidence="19" id="KW-1185">Reference proteome</keyword>
<dbReference type="EMBL" id="MCFN01000086">
    <property type="protein sequence ID" value="OXB65637.1"/>
    <property type="molecule type" value="Genomic_DNA"/>
</dbReference>
<keyword evidence="9" id="KW-0812">Transmembrane</keyword>
<evidence type="ECO:0000256" key="15">
    <source>
        <dbReference type="ARBA" id="ARBA00030824"/>
    </source>
</evidence>
<dbReference type="OrthoDB" id="8880842at2759"/>
<evidence type="ECO:0000256" key="10">
    <source>
        <dbReference type="ARBA" id="ARBA00022729"/>
    </source>
</evidence>
<evidence type="ECO:0000256" key="14">
    <source>
        <dbReference type="ARBA" id="ARBA00023180"/>
    </source>
</evidence>
<comment type="subcellular location">
    <subcellularLocation>
        <location evidence="1">Cell membrane</location>
        <topology evidence="1">Single-pass type I membrane protein</topology>
    </subcellularLocation>
    <subcellularLocation>
        <location evidence="2">Secreted</location>
        <location evidence="2">Extracellular space</location>
        <location evidence="2">Extracellular matrix</location>
    </subcellularLocation>
</comment>
<feature type="domain" description="ZP" evidence="16">
    <location>
        <begin position="326"/>
        <end position="589"/>
    </location>
</feature>
<feature type="domain" description="ZP" evidence="16">
    <location>
        <begin position="55"/>
        <end position="318"/>
    </location>
</feature>
<dbReference type="Pfam" id="PF07258">
    <property type="entry name" value="COMM_domain"/>
    <property type="match status" value="1"/>
</dbReference>
<dbReference type="FunFam" id="2.60.40.4100:FF:000002">
    <property type="entry name" value="Zona pellucida sperm-binding protein 3"/>
    <property type="match status" value="2"/>
</dbReference>
<dbReference type="PROSITE" id="PS51269">
    <property type="entry name" value="COMM"/>
    <property type="match status" value="1"/>
</dbReference>
<evidence type="ECO:0000256" key="11">
    <source>
        <dbReference type="ARBA" id="ARBA00022989"/>
    </source>
</evidence>
<name>A0A226NDQ8_CALSU</name>
<evidence type="ECO:0000256" key="9">
    <source>
        <dbReference type="ARBA" id="ARBA00022692"/>
    </source>
</evidence>
<accession>A0A226NDQ8</accession>
<dbReference type="InterPro" id="IPR037356">
    <property type="entry name" value="COMMD4"/>
</dbReference>
<feature type="domain" description="COMM" evidence="17">
    <location>
        <begin position="796"/>
        <end position="865"/>
    </location>
</feature>
<evidence type="ECO:0000313" key="18">
    <source>
        <dbReference type="EMBL" id="OXB65637.1"/>
    </source>
</evidence>
<proteinExistence type="inferred from homology"/>
<dbReference type="InterPro" id="IPR017977">
    <property type="entry name" value="ZP_dom_CS"/>
</dbReference>
<evidence type="ECO:0000259" key="17">
    <source>
        <dbReference type="PROSITE" id="PS51269"/>
    </source>
</evidence>
<dbReference type="PROSITE" id="PS00682">
    <property type="entry name" value="ZP_1"/>
    <property type="match status" value="1"/>
</dbReference>
<keyword evidence="11" id="KW-1133">Transmembrane helix</keyword>
<dbReference type="Pfam" id="PF23344">
    <property type="entry name" value="ZP-N"/>
    <property type="match status" value="2"/>
</dbReference>
<evidence type="ECO:0000256" key="12">
    <source>
        <dbReference type="ARBA" id="ARBA00023136"/>
    </source>
</evidence>
<evidence type="ECO:0000256" key="1">
    <source>
        <dbReference type="ARBA" id="ARBA00004251"/>
    </source>
</evidence>
<dbReference type="SMART" id="SM00241">
    <property type="entry name" value="ZP"/>
    <property type="match status" value="2"/>
</dbReference>
<evidence type="ECO:0000256" key="7">
    <source>
        <dbReference type="ARBA" id="ARBA00022530"/>
    </source>
</evidence>
<dbReference type="GO" id="GO:0007339">
    <property type="term" value="P:binding of sperm to zona pellucida"/>
    <property type="evidence" value="ECO:0007669"/>
    <property type="project" value="TreeGrafter"/>
</dbReference>
<keyword evidence="8" id="KW-0165">Cleavage on pair of basic residues</keyword>
<dbReference type="AlphaFoldDB" id="A0A226NDQ8"/>
<dbReference type="InterPro" id="IPR048290">
    <property type="entry name" value="ZP_chr"/>
</dbReference>
<dbReference type="GO" id="GO:0031012">
    <property type="term" value="C:extracellular matrix"/>
    <property type="evidence" value="ECO:0007669"/>
    <property type="project" value="TreeGrafter"/>
</dbReference>
<gene>
    <name evidence="18" type="ORF">ASZ78_014616</name>
</gene>
<dbReference type="PRINTS" id="PR00023">
    <property type="entry name" value="ZPELLUCIDA"/>
</dbReference>
<dbReference type="InterPro" id="IPR017920">
    <property type="entry name" value="COMM"/>
</dbReference>
<dbReference type="PANTHER" id="PTHR11576:SF2">
    <property type="entry name" value="ZONA PELLUCIDA SPERM-BINDING PROTEIN 3"/>
    <property type="match status" value="1"/>
</dbReference>
<dbReference type="InterPro" id="IPR055355">
    <property type="entry name" value="ZP-C"/>
</dbReference>
<dbReference type="GO" id="GO:0005886">
    <property type="term" value="C:plasma membrane"/>
    <property type="evidence" value="ECO:0007669"/>
    <property type="project" value="UniProtKB-SubCell"/>
</dbReference>
<dbReference type="InterPro" id="IPR055356">
    <property type="entry name" value="ZP-N"/>
</dbReference>
<evidence type="ECO:0000256" key="6">
    <source>
        <dbReference type="ARBA" id="ARBA00022525"/>
    </source>
</evidence>
<dbReference type="PROSITE" id="PS51034">
    <property type="entry name" value="ZP_2"/>
    <property type="match status" value="2"/>
</dbReference>